<dbReference type="AlphaFoldDB" id="A0A645DB87"/>
<evidence type="ECO:0000259" key="1">
    <source>
        <dbReference type="Pfam" id="PF10108"/>
    </source>
</evidence>
<dbReference type="InterPro" id="IPR036397">
    <property type="entry name" value="RNaseH_sf"/>
</dbReference>
<organism evidence="2">
    <name type="scientific">bioreactor metagenome</name>
    <dbReference type="NCBI Taxonomy" id="1076179"/>
    <lineage>
        <taxon>unclassified sequences</taxon>
        <taxon>metagenomes</taxon>
        <taxon>ecological metagenomes</taxon>
    </lineage>
</organism>
<gene>
    <name evidence="2" type="ORF">SDC9_133427</name>
</gene>
<dbReference type="Pfam" id="PF10108">
    <property type="entry name" value="DNA_pol_B_exo2"/>
    <property type="match status" value="1"/>
</dbReference>
<comment type="caution">
    <text evidence="2">The sequence shown here is derived from an EMBL/GenBank/DDBJ whole genome shotgun (WGS) entry which is preliminary data.</text>
</comment>
<sequence>MLENLEKNVEDREDAKKRTALHPIFGSVCAIGGYDINNKNGFVLSLSTKKDLVPEKENFKYQMFDDEKSLLEEFWTRCKNYEQFVTYNGENFDFPFLIIRSGINRIKIPFEANKKWSEKFIDLQNKLRQNNRAYKLEFLCKAFGIKNPKGEGVHGDQVSELYNAQEFNKIADYVSRDAVATAELYLIWKEFMSGEV</sequence>
<dbReference type="SUPFAM" id="SSF53098">
    <property type="entry name" value="Ribonuclease H-like"/>
    <property type="match status" value="1"/>
</dbReference>
<feature type="domain" description="Predicted 3'-5' exonuclease PolB-like" evidence="1">
    <location>
        <begin position="65"/>
        <end position="189"/>
    </location>
</feature>
<proteinExistence type="predicted"/>
<dbReference type="EMBL" id="VSSQ01034405">
    <property type="protein sequence ID" value="MPM86338.1"/>
    <property type="molecule type" value="Genomic_DNA"/>
</dbReference>
<evidence type="ECO:0000313" key="2">
    <source>
        <dbReference type="EMBL" id="MPM86338.1"/>
    </source>
</evidence>
<dbReference type="InterPro" id="IPR019288">
    <property type="entry name" value="3'-5'_exonuclease_PolB-like"/>
</dbReference>
<protein>
    <recommendedName>
        <fullName evidence="1">Predicted 3'-5' exonuclease PolB-like domain-containing protein</fullName>
    </recommendedName>
</protein>
<dbReference type="GO" id="GO:0003676">
    <property type="term" value="F:nucleic acid binding"/>
    <property type="evidence" value="ECO:0007669"/>
    <property type="project" value="InterPro"/>
</dbReference>
<name>A0A645DB87_9ZZZZ</name>
<reference evidence="2" key="1">
    <citation type="submission" date="2019-08" db="EMBL/GenBank/DDBJ databases">
        <authorList>
            <person name="Kucharzyk K."/>
            <person name="Murdoch R.W."/>
            <person name="Higgins S."/>
            <person name="Loffler F."/>
        </authorList>
    </citation>
    <scope>NUCLEOTIDE SEQUENCE</scope>
</reference>
<dbReference type="InterPro" id="IPR012337">
    <property type="entry name" value="RNaseH-like_sf"/>
</dbReference>
<dbReference type="Gene3D" id="3.30.420.10">
    <property type="entry name" value="Ribonuclease H-like superfamily/Ribonuclease H"/>
    <property type="match status" value="1"/>
</dbReference>
<accession>A0A645DB87</accession>